<organism evidence="2 3">
    <name type="scientific">Nesterenkonia xinjiangensis</name>
    <dbReference type="NCBI Taxonomy" id="225327"/>
    <lineage>
        <taxon>Bacteria</taxon>
        <taxon>Bacillati</taxon>
        <taxon>Actinomycetota</taxon>
        <taxon>Actinomycetes</taxon>
        <taxon>Micrococcales</taxon>
        <taxon>Micrococcaceae</taxon>
        <taxon>Nesterenkonia</taxon>
    </lineage>
</organism>
<evidence type="ECO:0000313" key="3">
    <source>
        <dbReference type="Proteomes" id="UP000535437"/>
    </source>
</evidence>
<comment type="caution">
    <text evidence="2">The sequence shown here is derived from an EMBL/GenBank/DDBJ whole genome shotgun (WGS) entry which is preliminary data.</text>
</comment>
<dbReference type="Proteomes" id="UP000535437">
    <property type="component" value="Unassembled WGS sequence"/>
</dbReference>
<feature type="region of interest" description="Disordered" evidence="1">
    <location>
        <begin position="1"/>
        <end position="36"/>
    </location>
</feature>
<name>A0A7Z0GP64_9MICC</name>
<evidence type="ECO:0000313" key="2">
    <source>
        <dbReference type="EMBL" id="NYJ79586.1"/>
    </source>
</evidence>
<evidence type="ECO:0000256" key="1">
    <source>
        <dbReference type="SAM" id="MobiDB-lite"/>
    </source>
</evidence>
<keyword evidence="3" id="KW-1185">Reference proteome</keyword>
<protein>
    <submittedName>
        <fullName evidence="2">Uncharacterized protein</fullName>
    </submittedName>
</protein>
<dbReference type="RefSeq" id="WP_179542782.1">
    <property type="nucleotide sequence ID" value="NZ_BAAALL010000007.1"/>
</dbReference>
<feature type="compositionally biased region" description="Low complexity" evidence="1">
    <location>
        <begin position="1"/>
        <end position="13"/>
    </location>
</feature>
<dbReference type="EMBL" id="JACCFY010000001">
    <property type="protein sequence ID" value="NYJ79586.1"/>
    <property type="molecule type" value="Genomic_DNA"/>
</dbReference>
<gene>
    <name evidence="2" type="ORF">HNR09_002997</name>
</gene>
<dbReference type="AlphaFoldDB" id="A0A7Z0GP64"/>
<sequence length="259" mass="27943">MPASPAAPSRSSSVHPVGHPAGGESGAPKEPPRELYRAGAPFSDEELQMMVAEGALEHLIADVYAPAWRRHTPGLRARAARLLLPSAVASSSVLCGESAAWIQLGGSPGPRLTLISPVFRRGRAAGSPLWQVHQVELSDHDVRRVSGVAVTTLLRTAGDLFLGVGTTDSRRSLDLLAAGSVHARHPELSSAAGAADPAWMSRWWLLAELMHARRQDLDAATLSAHLVARVRRRRHDPDRPARIRTLVDQCASRRRPTVR</sequence>
<reference evidence="2 3" key="1">
    <citation type="submission" date="2020-07" db="EMBL/GenBank/DDBJ databases">
        <title>Sequencing the genomes of 1000 actinobacteria strains.</title>
        <authorList>
            <person name="Klenk H.-P."/>
        </authorList>
    </citation>
    <scope>NUCLEOTIDE SEQUENCE [LARGE SCALE GENOMIC DNA]</scope>
    <source>
        <strain evidence="2 3">DSM 15475</strain>
    </source>
</reference>
<proteinExistence type="predicted"/>
<accession>A0A7Z0GP64</accession>